<feature type="signal peptide" evidence="2">
    <location>
        <begin position="1"/>
        <end position="25"/>
    </location>
</feature>
<dbReference type="SUPFAM" id="SSF53850">
    <property type="entry name" value="Periplasmic binding protein-like II"/>
    <property type="match status" value="1"/>
</dbReference>
<reference evidence="4" key="1">
    <citation type="submission" date="2021-12" db="EMBL/GenBank/DDBJ databases">
        <title>Alicyclobacillaceae gen. nov., sp. nov., isolated from chalcocite enrichment system.</title>
        <authorList>
            <person name="Jiang Z."/>
        </authorList>
    </citation>
    <scope>NUCLEOTIDE SEQUENCE</scope>
    <source>
        <strain evidence="4">MYW30-H2</strain>
    </source>
</reference>
<dbReference type="Pfam" id="PF00497">
    <property type="entry name" value="SBP_bac_3"/>
    <property type="match status" value="1"/>
</dbReference>
<evidence type="ECO:0000313" key="5">
    <source>
        <dbReference type="Proteomes" id="UP000830167"/>
    </source>
</evidence>
<dbReference type="PANTHER" id="PTHR35936:SF17">
    <property type="entry name" value="ARGININE-BINDING EXTRACELLULAR PROTEIN ARTP"/>
    <property type="match status" value="1"/>
</dbReference>
<name>A0ABY4CKY2_9BACL</name>
<dbReference type="Gene3D" id="3.40.190.10">
    <property type="entry name" value="Periplasmic binding protein-like II"/>
    <property type="match status" value="2"/>
</dbReference>
<feature type="domain" description="Solute-binding protein family 3/N-terminal" evidence="3">
    <location>
        <begin position="49"/>
        <end position="283"/>
    </location>
</feature>
<evidence type="ECO:0000259" key="3">
    <source>
        <dbReference type="SMART" id="SM00062"/>
    </source>
</evidence>
<dbReference type="PANTHER" id="PTHR35936">
    <property type="entry name" value="MEMBRANE-BOUND LYTIC MUREIN TRANSGLYCOSYLASE F"/>
    <property type="match status" value="1"/>
</dbReference>
<keyword evidence="1 2" id="KW-0732">Signal</keyword>
<sequence>MKKALAGLVSIPLLFSLVVGCGTNATNPSTSSPASSHETTLEKAKKQGYVSVGFANEKPYAYATPDGKLTGEAVEVARAVLKTMGIKQMNGVLTEFGSLIPGLNAKRFDMITAGMYITPERAKQVAFANPEYRVIEGFAVKKGNPLNLHSYEDIKNNPKAKIAVMGGAMEYNYLLKSGVPKNQIEIVPDNPSALAALKAGRADAITMTSLSLEDLLKTAKDPSIEMVKDFKQPVIDGKSVISYGATAFRTQDKDFLKAFDDGLNKLEKSGQLLQILEKFGFNKDNLPGNVTAAELSK</sequence>
<evidence type="ECO:0000256" key="2">
    <source>
        <dbReference type="SAM" id="SignalP"/>
    </source>
</evidence>
<dbReference type="SMART" id="SM00062">
    <property type="entry name" value="PBPb"/>
    <property type="match status" value="1"/>
</dbReference>
<proteinExistence type="predicted"/>
<protein>
    <submittedName>
        <fullName evidence="4">Ectoine/hydroxyectoine ABC transporter substrate-binding protein EhuB</fullName>
    </submittedName>
</protein>
<dbReference type="EMBL" id="CP089291">
    <property type="protein sequence ID" value="UOF91115.1"/>
    <property type="molecule type" value="Genomic_DNA"/>
</dbReference>
<dbReference type="Proteomes" id="UP000830167">
    <property type="component" value="Chromosome"/>
</dbReference>
<dbReference type="InterPro" id="IPR001638">
    <property type="entry name" value="Solute-binding_3/MltF_N"/>
</dbReference>
<dbReference type="PROSITE" id="PS51257">
    <property type="entry name" value="PROKAR_LIPOPROTEIN"/>
    <property type="match status" value="1"/>
</dbReference>
<accession>A0ABY4CKY2</accession>
<feature type="chain" id="PRO_5047154212" evidence="2">
    <location>
        <begin position="26"/>
        <end position="297"/>
    </location>
</feature>
<dbReference type="RefSeq" id="WP_347437808.1">
    <property type="nucleotide sequence ID" value="NZ_CP089291.1"/>
</dbReference>
<dbReference type="NCBIfam" id="TIGR02995">
    <property type="entry name" value="ectoine_ehuB"/>
    <property type="match status" value="1"/>
</dbReference>
<evidence type="ECO:0000256" key="1">
    <source>
        <dbReference type="ARBA" id="ARBA00022729"/>
    </source>
</evidence>
<organism evidence="4 5">
    <name type="scientific">Fodinisporobacter ferrooxydans</name>
    <dbReference type="NCBI Taxonomy" id="2901836"/>
    <lineage>
        <taxon>Bacteria</taxon>
        <taxon>Bacillati</taxon>
        <taxon>Bacillota</taxon>
        <taxon>Bacilli</taxon>
        <taxon>Bacillales</taxon>
        <taxon>Alicyclobacillaceae</taxon>
        <taxon>Fodinisporobacter</taxon>
    </lineage>
</organism>
<dbReference type="CDD" id="cd01002">
    <property type="entry name" value="PBP2_Ehub_like"/>
    <property type="match status" value="1"/>
</dbReference>
<keyword evidence="5" id="KW-1185">Reference proteome</keyword>
<gene>
    <name evidence="4" type="primary">ehuB</name>
    <name evidence="4" type="ORF">LSG31_02320</name>
</gene>
<dbReference type="InterPro" id="IPR014337">
    <property type="entry name" value="Ectoine_EhuB"/>
</dbReference>
<evidence type="ECO:0000313" key="4">
    <source>
        <dbReference type="EMBL" id="UOF91115.1"/>
    </source>
</evidence>